<dbReference type="PROSITE" id="PS52040">
    <property type="entry name" value="TOPO_IIA"/>
    <property type="match status" value="1"/>
</dbReference>
<dbReference type="SMART" id="SM00434">
    <property type="entry name" value="TOP4c"/>
    <property type="match status" value="1"/>
</dbReference>
<dbReference type="CDD" id="cd00187">
    <property type="entry name" value="TOP4c"/>
    <property type="match status" value="1"/>
</dbReference>
<keyword evidence="5" id="KW-0238">DNA-binding</keyword>
<name>A0A6J6MBV6_9ZZZZ</name>
<evidence type="ECO:0000256" key="5">
    <source>
        <dbReference type="ARBA" id="ARBA00023125"/>
    </source>
</evidence>
<protein>
    <recommendedName>
        <fullName evidence="3">DNA topoisomerase (ATP-hydrolyzing)</fullName>
        <ecNumber evidence="3">5.6.2.2</ecNumber>
    </recommendedName>
</protein>
<evidence type="ECO:0000259" key="8">
    <source>
        <dbReference type="PROSITE" id="PS52040"/>
    </source>
</evidence>
<dbReference type="InterPro" id="IPR002205">
    <property type="entry name" value="Topo_IIA_dom_A"/>
</dbReference>
<dbReference type="PANTHER" id="PTHR43493">
    <property type="entry name" value="DNA GYRASE/TOPOISOMERASE SUBUNIT A"/>
    <property type="match status" value="1"/>
</dbReference>
<dbReference type="NCBIfam" id="NF004044">
    <property type="entry name" value="PRK05561.1"/>
    <property type="match status" value="1"/>
</dbReference>
<dbReference type="PANTHER" id="PTHR43493:SF5">
    <property type="entry name" value="DNA GYRASE SUBUNIT A, CHLOROPLASTIC_MITOCHONDRIAL"/>
    <property type="match status" value="1"/>
</dbReference>
<dbReference type="GO" id="GO:0005737">
    <property type="term" value="C:cytoplasm"/>
    <property type="evidence" value="ECO:0007669"/>
    <property type="project" value="TreeGrafter"/>
</dbReference>
<proteinExistence type="inferred from homology"/>
<dbReference type="GO" id="GO:0003918">
    <property type="term" value="F:DNA topoisomerase type II (double strand cut, ATP-hydrolyzing) activity"/>
    <property type="evidence" value="ECO:0007669"/>
    <property type="project" value="UniProtKB-EC"/>
</dbReference>
<feature type="region of interest" description="Disordered" evidence="7">
    <location>
        <begin position="1"/>
        <end position="20"/>
    </location>
</feature>
<dbReference type="GO" id="GO:0009330">
    <property type="term" value="C:DNA topoisomerase type II (double strand cut, ATP-hydrolyzing) complex"/>
    <property type="evidence" value="ECO:0007669"/>
    <property type="project" value="TreeGrafter"/>
</dbReference>
<dbReference type="EMBL" id="CAEZXG010000002">
    <property type="protein sequence ID" value="CAB4671677.1"/>
    <property type="molecule type" value="Genomic_DNA"/>
</dbReference>
<evidence type="ECO:0000256" key="3">
    <source>
        <dbReference type="ARBA" id="ARBA00012895"/>
    </source>
</evidence>
<feature type="domain" description="Topo IIA-type catalytic" evidence="8">
    <location>
        <begin position="51"/>
        <end position="506"/>
    </location>
</feature>
<dbReference type="GO" id="GO:0003677">
    <property type="term" value="F:DNA binding"/>
    <property type="evidence" value="ECO:0007669"/>
    <property type="project" value="UniProtKB-KW"/>
</dbReference>
<dbReference type="Pfam" id="PF00521">
    <property type="entry name" value="DNA_topoisoIV"/>
    <property type="match status" value="1"/>
</dbReference>
<dbReference type="GO" id="GO:0005524">
    <property type="term" value="F:ATP binding"/>
    <property type="evidence" value="ECO:0007669"/>
    <property type="project" value="InterPro"/>
</dbReference>
<dbReference type="Gene3D" id="1.10.268.10">
    <property type="entry name" value="Topoisomerase, domain 3"/>
    <property type="match status" value="1"/>
</dbReference>
<dbReference type="InterPro" id="IPR013758">
    <property type="entry name" value="Topo_IIA_A/C_ab"/>
</dbReference>
<sequence length="506" mass="55103">MAKTTSTTKTKKPVGPKPGEFPGKIVDIDVSKEVSESFLEYAYSVIYSRALPDARDGLKPVHRRILHMMADMGLRPERGHVKSARVVGEVMGKLHPHGDGAIYDALVRMAQSFSMRLPLIDGHGNFGSLDAGPAAMRYTEARLATAAMAMVAEADEDTVDFGPNYDGQLSEPLVLPAAYPNLLVNGGSGIAVGMATNMAPHNLGEVIAATKFLIDNPTATVKQLMKYIPGPDFPTGGELVGLDGVREAYATGKGSFKVRASVEIEKVSSRKMGLVIKELPFTIGPEKVVERIAALVKSKKIQGISDIIDLTDGQTGTNVVIELKNGFEPEAVLEQLYALTPMEDAFSINAVALVKGRPQTLGLKELLKVFIEHRIEVVRRRSEFRKAKAEGRLTLVDGLLKAIIDIDKVIKVIRASDDASTAKDKLMKDFKLNEEQATYILDMPLRRLTKMSKLELETEQKQLKAIIAELTKLLKSEEAIKTQVSDELTAVAKSFATPRKTRIGAA</sequence>
<dbReference type="FunFam" id="1.10.268.10:FF:000001">
    <property type="entry name" value="DNA gyrase subunit A"/>
    <property type="match status" value="1"/>
</dbReference>
<comment type="similarity">
    <text evidence="2">Belongs to the type II topoisomerase GyrA/ParC subunit family.</text>
</comment>
<dbReference type="SUPFAM" id="SSF56719">
    <property type="entry name" value="Type II DNA topoisomerase"/>
    <property type="match status" value="1"/>
</dbReference>
<dbReference type="InterPro" id="IPR013757">
    <property type="entry name" value="Topo_IIA_A_a_sf"/>
</dbReference>
<evidence type="ECO:0000256" key="7">
    <source>
        <dbReference type="SAM" id="MobiDB-lite"/>
    </source>
</evidence>
<dbReference type="FunFam" id="3.30.1360.40:FF:000002">
    <property type="entry name" value="DNA gyrase subunit A"/>
    <property type="match status" value="1"/>
</dbReference>
<dbReference type="AlphaFoldDB" id="A0A6J6MBV6"/>
<evidence type="ECO:0000256" key="2">
    <source>
        <dbReference type="ARBA" id="ARBA00008263"/>
    </source>
</evidence>
<organism evidence="9">
    <name type="scientific">freshwater metagenome</name>
    <dbReference type="NCBI Taxonomy" id="449393"/>
    <lineage>
        <taxon>unclassified sequences</taxon>
        <taxon>metagenomes</taxon>
        <taxon>ecological metagenomes</taxon>
    </lineage>
</organism>
<evidence type="ECO:0000256" key="6">
    <source>
        <dbReference type="ARBA" id="ARBA00023235"/>
    </source>
</evidence>
<dbReference type="Gene3D" id="3.30.1360.40">
    <property type="match status" value="1"/>
</dbReference>
<comment type="catalytic activity">
    <reaction evidence="1">
        <text>ATP-dependent breakage, passage and rejoining of double-stranded DNA.</text>
        <dbReference type="EC" id="5.6.2.2"/>
    </reaction>
</comment>
<evidence type="ECO:0000256" key="4">
    <source>
        <dbReference type="ARBA" id="ARBA00023029"/>
    </source>
</evidence>
<gene>
    <name evidence="9" type="ORF">UFOPK2359_00052</name>
</gene>
<dbReference type="InterPro" id="IPR050220">
    <property type="entry name" value="Type_II_DNA_Topoisomerases"/>
</dbReference>
<dbReference type="EC" id="5.6.2.2" evidence="3"/>
<keyword evidence="4" id="KW-0799">Topoisomerase</keyword>
<evidence type="ECO:0000313" key="9">
    <source>
        <dbReference type="EMBL" id="CAB4671677.1"/>
    </source>
</evidence>
<keyword evidence="6" id="KW-0413">Isomerase</keyword>
<dbReference type="InterPro" id="IPR013760">
    <property type="entry name" value="Topo_IIA-like_dom_sf"/>
</dbReference>
<dbReference type="GO" id="GO:0006265">
    <property type="term" value="P:DNA topological change"/>
    <property type="evidence" value="ECO:0007669"/>
    <property type="project" value="InterPro"/>
</dbReference>
<dbReference type="Gene3D" id="3.90.199.10">
    <property type="entry name" value="Topoisomerase II, domain 5"/>
    <property type="match status" value="1"/>
</dbReference>
<evidence type="ECO:0000256" key="1">
    <source>
        <dbReference type="ARBA" id="ARBA00000185"/>
    </source>
</evidence>
<accession>A0A6J6MBV6</accession>
<reference evidence="9" key="1">
    <citation type="submission" date="2020-05" db="EMBL/GenBank/DDBJ databases">
        <authorList>
            <person name="Chiriac C."/>
            <person name="Salcher M."/>
            <person name="Ghai R."/>
            <person name="Kavagutti S V."/>
        </authorList>
    </citation>
    <scope>NUCLEOTIDE SEQUENCE</scope>
</reference>